<dbReference type="PROSITE" id="PS51257">
    <property type="entry name" value="PROKAR_LIPOPROTEIN"/>
    <property type="match status" value="1"/>
</dbReference>
<dbReference type="RefSeq" id="WP_203723761.1">
    <property type="nucleotide sequence ID" value="NZ_BOMX01000133.1"/>
</dbReference>
<protein>
    <recommendedName>
        <fullName evidence="3">Lipoprotein</fullName>
    </recommendedName>
</protein>
<evidence type="ECO:0000313" key="2">
    <source>
        <dbReference type="Proteomes" id="UP000320239"/>
    </source>
</evidence>
<dbReference type="EMBL" id="VIWY01000002">
    <property type="protein sequence ID" value="TWG24875.1"/>
    <property type="molecule type" value="Genomic_DNA"/>
</dbReference>
<organism evidence="1 2">
    <name type="scientific">Actinoplanes teichomyceticus</name>
    <dbReference type="NCBI Taxonomy" id="1867"/>
    <lineage>
        <taxon>Bacteria</taxon>
        <taxon>Bacillati</taxon>
        <taxon>Actinomycetota</taxon>
        <taxon>Actinomycetes</taxon>
        <taxon>Micromonosporales</taxon>
        <taxon>Micromonosporaceae</taxon>
        <taxon>Actinoplanes</taxon>
    </lineage>
</organism>
<reference evidence="1 2" key="1">
    <citation type="submission" date="2019-06" db="EMBL/GenBank/DDBJ databases">
        <title>Sequencing the genomes of 1000 actinobacteria strains.</title>
        <authorList>
            <person name="Klenk H.-P."/>
        </authorList>
    </citation>
    <scope>NUCLEOTIDE SEQUENCE [LARGE SCALE GENOMIC DNA]</scope>
    <source>
        <strain evidence="1 2">DSM 43866</strain>
    </source>
</reference>
<evidence type="ECO:0008006" key="3">
    <source>
        <dbReference type="Google" id="ProtNLM"/>
    </source>
</evidence>
<accession>A0A561WLZ3</accession>
<sequence length="142" mass="15167">MTRRRVALAVATAALSGCGGNPEPAAAAAWREPTRYTYELESSCGERALIGRFRITVEQGEVTAAAGLDESGRWFVENARSETVPTLGQLLDEVDRARQHGAAVAEVTTDPADGHPTTINIDQEANAIDDESCFTIAGYTLE</sequence>
<comment type="caution">
    <text evidence="1">The sequence shown here is derived from an EMBL/GenBank/DDBJ whole genome shotgun (WGS) entry which is preliminary data.</text>
</comment>
<dbReference type="Pfam" id="PF19671">
    <property type="entry name" value="DUF6174"/>
    <property type="match status" value="1"/>
</dbReference>
<proteinExistence type="predicted"/>
<dbReference type="InterPro" id="IPR046172">
    <property type="entry name" value="DUF6174"/>
</dbReference>
<keyword evidence="2" id="KW-1185">Reference proteome</keyword>
<dbReference type="Proteomes" id="UP000320239">
    <property type="component" value="Unassembled WGS sequence"/>
</dbReference>
<name>A0A561WLZ3_ACTTI</name>
<gene>
    <name evidence="1" type="ORF">FHX34_1021438</name>
</gene>
<evidence type="ECO:0000313" key="1">
    <source>
        <dbReference type="EMBL" id="TWG24875.1"/>
    </source>
</evidence>
<dbReference type="AlphaFoldDB" id="A0A561WLZ3"/>